<dbReference type="Proteomes" id="UP000664034">
    <property type="component" value="Unassembled WGS sequence"/>
</dbReference>
<organism evidence="8 9">
    <name type="scientific">Fibrella rubiginis</name>
    <dbReference type="NCBI Taxonomy" id="2817060"/>
    <lineage>
        <taxon>Bacteria</taxon>
        <taxon>Pseudomonadati</taxon>
        <taxon>Bacteroidota</taxon>
        <taxon>Cytophagia</taxon>
        <taxon>Cytophagales</taxon>
        <taxon>Spirosomataceae</taxon>
        <taxon>Fibrella</taxon>
    </lineage>
</organism>
<keyword evidence="2" id="KW-0472">Membrane</keyword>
<name>A0A939GLF5_9BACT</name>
<proteinExistence type="predicted"/>
<dbReference type="SUPFAM" id="SSF49464">
    <property type="entry name" value="Carboxypeptidase regulatory domain-like"/>
    <property type="match status" value="1"/>
</dbReference>
<evidence type="ECO:0000256" key="5">
    <source>
        <dbReference type="SAM" id="SignalP"/>
    </source>
</evidence>
<dbReference type="PANTHER" id="PTHR40980">
    <property type="entry name" value="PLUG DOMAIN-CONTAINING PROTEIN"/>
    <property type="match status" value="1"/>
</dbReference>
<evidence type="ECO:0000259" key="7">
    <source>
        <dbReference type="Pfam" id="PF14905"/>
    </source>
</evidence>
<dbReference type="InterPro" id="IPR012910">
    <property type="entry name" value="Plug_dom"/>
</dbReference>
<accession>A0A939GLF5</accession>
<dbReference type="Gene3D" id="2.60.40.1120">
    <property type="entry name" value="Carboxypeptidase-like, regulatory domain"/>
    <property type="match status" value="1"/>
</dbReference>
<dbReference type="Gene3D" id="2.40.170.20">
    <property type="entry name" value="TonB-dependent receptor, beta-barrel domain"/>
    <property type="match status" value="1"/>
</dbReference>
<evidence type="ECO:0000259" key="6">
    <source>
        <dbReference type="Pfam" id="PF07715"/>
    </source>
</evidence>
<feature type="signal peptide" evidence="5">
    <location>
        <begin position="1"/>
        <end position="19"/>
    </location>
</feature>
<dbReference type="Gene3D" id="2.170.130.10">
    <property type="entry name" value="TonB-dependent receptor, plug domain"/>
    <property type="match status" value="1"/>
</dbReference>
<dbReference type="InterPro" id="IPR036942">
    <property type="entry name" value="Beta-barrel_TonB_sf"/>
</dbReference>
<sequence length="817" mass="90568">MKHFILLVTAVLFTLPAFAQTIPGKISGQVMDEATRQPLPFATVAAYQHVSEKDSLVGGAQTDDKGHFLVDKLPDGPLILRVSFVGYTSQDKAVTESERSIKLTLSVLPDAKQLKEVEVKAEKGTVSLSMEKRTFDVGKNLTTIGGTAENVLKNVPSISVDESGNATLRNLATTIYINGKPTQLTLAQIPANQIETVEVITNPPARYDASTSGGIVNLVLKKNCAPGYSGLATLGLGNNSRYDASANVEWRRGPWNLTALYAFNATQNPVTGSVRRINRDAAGNTLNYFEQNTFTNLDNRFHNGRLAAEYTANARNVFSVATTLAAGAFNTVTTQPYYTYSASRTLAGYGDRQTVPQNNFTNLGLEFDYKHSFAQKARELSLTTSFNHNQINNAADWYTTSFLTDGGALPGVTQPGYPERDLINGKTTGNQYLAQLDYVHPLSDSSKLEVGLRSFTFARDQRYFFNQFDNATQTYNLLTNYSQNAPITETVNAVYVQYTKRLRRGFGMQAGLRLEQSSLSGQSRFDGTSFGYYFPGKNGENLIKAFFPSFSLTKTLSPTREIGLSLSRKVGRPGFRQIFAGIQANDRQNVTIGNPQLQPEFVNTAELNYSTSWGQMNWLATAYYILEDHTIKPITSPSPTDPTVLITTFQNITNEIQYGVEQTLKFALGRNLSGFVNVNARNFSVTSTTLQNSSWTYNGKINLTYKFPANISAQVTANRDARVASLQGYRQDVNGMDAAVRKGFWQNRASVSLIINDVFNSRRFVSIYDQPLAYQATTSRREVRFYKVVLQIPLGKPQDGRKRNDRKTDRPDVDFSN</sequence>
<evidence type="ECO:0000313" key="8">
    <source>
        <dbReference type="EMBL" id="MBO0938582.1"/>
    </source>
</evidence>
<comment type="caution">
    <text evidence="8">The sequence shown here is derived from an EMBL/GenBank/DDBJ whole genome shotgun (WGS) entry which is preliminary data.</text>
</comment>
<dbReference type="InterPro" id="IPR037066">
    <property type="entry name" value="Plug_dom_sf"/>
</dbReference>
<dbReference type="Pfam" id="PF13715">
    <property type="entry name" value="CarbopepD_reg_2"/>
    <property type="match status" value="1"/>
</dbReference>
<feature type="chain" id="PRO_5037059717" evidence="5">
    <location>
        <begin position="20"/>
        <end position="817"/>
    </location>
</feature>
<evidence type="ECO:0000256" key="2">
    <source>
        <dbReference type="ARBA" id="ARBA00023136"/>
    </source>
</evidence>
<gene>
    <name evidence="8" type="ORF">J2I47_18665</name>
</gene>
<dbReference type="SUPFAM" id="SSF56935">
    <property type="entry name" value="Porins"/>
    <property type="match status" value="1"/>
</dbReference>
<evidence type="ECO:0000256" key="4">
    <source>
        <dbReference type="SAM" id="MobiDB-lite"/>
    </source>
</evidence>
<evidence type="ECO:0000256" key="3">
    <source>
        <dbReference type="ARBA" id="ARBA00023237"/>
    </source>
</evidence>
<keyword evidence="9" id="KW-1185">Reference proteome</keyword>
<feature type="region of interest" description="Disordered" evidence="4">
    <location>
        <begin position="797"/>
        <end position="817"/>
    </location>
</feature>
<feature type="compositionally biased region" description="Basic and acidic residues" evidence="4">
    <location>
        <begin position="798"/>
        <end position="817"/>
    </location>
</feature>
<evidence type="ECO:0000313" key="9">
    <source>
        <dbReference type="Proteomes" id="UP000664034"/>
    </source>
</evidence>
<keyword evidence="3" id="KW-0998">Cell outer membrane</keyword>
<feature type="domain" description="Outer membrane protein beta-barrel" evidence="7">
    <location>
        <begin position="371"/>
        <end position="787"/>
    </location>
</feature>
<keyword evidence="8" id="KW-0675">Receptor</keyword>
<dbReference type="InterPro" id="IPR041700">
    <property type="entry name" value="OMP_b-brl_3"/>
</dbReference>
<dbReference type="Pfam" id="PF07715">
    <property type="entry name" value="Plug"/>
    <property type="match status" value="1"/>
</dbReference>
<dbReference type="AlphaFoldDB" id="A0A939GLF5"/>
<comment type="subcellular location">
    <subcellularLocation>
        <location evidence="1">Cell outer membrane</location>
    </subcellularLocation>
</comment>
<dbReference type="PANTHER" id="PTHR40980:SF4">
    <property type="entry name" value="TONB-DEPENDENT RECEPTOR-LIKE BETA-BARREL DOMAIN-CONTAINING PROTEIN"/>
    <property type="match status" value="1"/>
</dbReference>
<dbReference type="RefSeq" id="WP_207366121.1">
    <property type="nucleotide sequence ID" value="NZ_JAFMYV010000010.1"/>
</dbReference>
<dbReference type="InterPro" id="IPR008969">
    <property type="entry name" value="CarboxyPept-like_regulatory"/>
</dbReference>
<protein>
    <submittedName>
        <fullName evidence="8">TonB-dependent receptor</fullName>
    </submittedName>
</protein>
<dbReference type="GO" id="GO:0009279">
    <property type="term" value="C:cell outer membrane"/>
    <property type="evidence" value="ECO:0007669"/>
    <property type="project" value="UniProtKB-SubCell"/>
</dbReference>
<evidence type="ECO:0000256" key="1">
    <source>
        <dbReference type="ARBA" id="ARBA00004442"/>
    </source>
</evidence>
<feature type="domain" description="TonB-dependent receptor plug" evidence="6">
    <location>
        <begin position="147"/>
        <end position="215"/>
    </location>
</feature>
<dbReference type="Pfam" id="PF14905">
    <property type="entry name" value="OMP_b-brl_3"/>
    <property type="match status" value="1"/>
</dbReference>
<reference evidence="8" key="1">
    <citation type="submission" date="2021-03" db="EMBL/GenBank/DDBJ databases">
        <title>Fibrella sp. HMF5335 genome sequencing and assembly.</title>
        <authorList>
            <person name="Kang H."/>
            <person name="Kim H."/>
            <person name="Bae S."/>
            <person name="Joh K."/>
        </authorList>
    </citation>
    <scope>NUCLEOTIDE SEQUENCE</scope>
    <source>
        <strain evidence="8">HMF5335</strain>
    </source>
</reference>
<dbReference type="EMBL" id="JAFMYV010000010">
    <property type="protein sequence ID" value="MBO0938582.1"/>
    <property type="molecule type" value="Genomic_DNA"/>
</dbReference>
<keyword evidence="5" id="KW-0732">Signal</keyword>